<keyword evidence="1" id="KW-1133">Transmembrane helix</keyword>
<keyword evidence="1" id="KW-0812">Transmembrane</keyword>
<evidence type="ECO:0000313" key="2">
    <source>
        <dbReference type="EMBL" id="EKE30063.1"/>
    </source>
</evidence>
<feature type="transmembrane region" description="Helical" evidence="1">
    <location>
        <begin position="12"/>
        <end position="29"/>
    </location>
</feature>
<protein>
    <submittedName>
        <fullName evidence="2">Uncharacterized protein</fullName>
    </submittedName>
</protein>
<gene>
    <name evidence="2" type="ORF">ACD_2C00050G0008</name>
</gene>
<organism evidence="2">
    <name type="scientific">uncultured bacterium</name>
    <name type="common">gcode 4</name>
    <dbReference type="NCBI Taxonomy" id="1234023"/>
    <lineage>
        <taxon>Bacteria</taxon>
        <taxon>environmental samples</taxon>
    </lineage>
</organism>
<comment type="caution">
    <text evidence="2">The sequence shown here is derived from an EMBL/GenBank/DDBJ whole genome shotgun (WGS) entry which is preliminary data.</text>
</comment>
<dbReference type="AlphaFoldDB" id="K2G494"/>
<evidence type="ECO:0000256" key="1">
    <source>
        <dbReference type="SAM" id="Phobius"/>
    </source>
</evidence>
<keyword evidence="1" id="KW-0472">Membrane</keyword>
<dbReference type="EMBL" id="AMFJ01000050">
    <property type="protein sequence ID" value="EKE30063.1"/>
    <property type="molecule type" value="Genomic_DNA"/>
</dbReference>
<reference evidence="2" key="1">
    <citation type="journal article" date="2012" name="Science">
        <title>Fermentation, hydrogen, and sulfur metabolism in multiple uncultivated bacterial phyla.</title>
        <authorList>
            <person name="Wrighton K.C."/>
            <person name="Thomas B.C."/>
            <person name="Sharon I."/>
            <person name="Miller C.S."/>
            <person name="Castelle C.J."/>
            <person name="VerBerkmoes N.C."/>
            <person name="Wilkins M.J."/>
            <person name="Hettich R.L."/>
            <person name="Lipton M.S."/>
            <person name="Williams K.H."/>
            <person name="Long P.E."/>
            <person name="Banfield J.F."/>
        </authorList>
    </citation>
    <scope>NUCLEOTIDE SEQUENCE [LARGE SCALE GENOMIC DNA]</scope>
</reference>
<name>K2G494_9BACT</name>
<sequence>MNKFIYILKKNIISVFIFLLISSIAYIAYSNFHSSGLTSSILDNKASVPNILVTKWSAIIRRDGIIKLSEKDRADLKKWDKIKTFEDSSATVFWPDWSITRLWPKSWIEINELHASDDLSSIKIKFNLEEWKTWSNIVKFIWKNSYFTETYEDWNYAATVRWTVFEMNLEEWYLHAVDHDVTLTDSDNSKTSNVTQGWAKNLYNIMSNVPSEVWDKDWIQSNLQKDSEYIQELALEWKRKLEKSVKWRGIWTKVADYMSAKIGSKRDLAFSSLSDSLLNWGAAWIENVKEMLPSLSEEEKKSLNKDLLRFYQKVHFLPNDDDTAVYKSGLREIILNTTDDSDKKALLKNFARLNIYDYIEVTKDKASKVSEILKKNIDWYLNQMTDPQELKDLLGSFWSDMLDIIWVDFEQVSKESGEIIGKLKDENFQKNLKEKILKDSENLNDKIDNLLNR</sequence>
<accession>K2G494</accession>
<proteinExistence type="predicted"/>